<dbReference type="GO" id="GO:0051536">
    <property type="term" value="F:iron-sulfur cluster binding"/>
    <property type="evidence" value="ECO:0007669"/>
    <property type="project" value="UniProtKB-KW"/>
</dbReference>
<dbReference type="InterPro" id="IPR019546">
    <property type="entry name" value="TAT_signal_bac_arc"/>
</dbReference>
<dbReference type="InterPro" id="IPR006311">
    <property type="entry name" value="TAT_signal"/>
</dbReference>
<evidence type="ECO:0000256" key="5">
    <source>
        <dbReference type="ARBA" id="ARBA00023014"/>
    </source>
</evidence>
<dbReference type="RefSeq" id="WP_073613907.1">
    <property type="nucleotide sequence ID" value="NZ_FRFE01000012.1"/>
</dbReference>
<dbReference type="Pfam" id="PF13379">
    <property type="entry name" value="NMT1_2"/>
    <property type="match status" value="1"/>
</dbReference>
<name>A0A1M7Y8Y5_9BACT</name>
<evidence type="ECO:0000256" key="1">
    <source>
        <dbReference type="ARBA" id="ARBA00004418"/>
    </source>
</evidence>
<sequence>MKKGLQTDRRQFLKGAGVLGASAALGMGFPSLMLGKGDDDYVVRLGYYDCDHMTAAPIARDAGIFADLGLKVEVMGNGKVPQAMAAGQMDVGYIGFVGMTKAILKGSPMVAVAHNHKGGSMYIVARHGIEKPEDLLGKKVALGAKPETNNGWWVTYAMQNNIPKEAEHYQNFVMTDRDEYLAFKTGELDAFWCCDPWGSMAEYENTGKIIRTFDVFPNGTWGICCAQVMNRNFVNEHPEIAQKMVLAHVRAIQYIYTQPIKAAHIFSESYHVPYEVGLMTIYRKTVGESRTLRWNLEEEAYNETVSHNLSIGIFPKAPKYEEIVNTTFLENKQIADFDDFISSEVDTVFPQGMPYADWKKKATELNV</sequence>
<evidence type="ECO:0000313" key="8">
    <source>
        <dbReference type="Proteomes" id="UP000184603"/>
    </source>
</evidence>
<keyword evidence="6" id="KW-1133">Transmembrane helix</keyword>
<dbReference type="EMBL" id="FRFE01000012">
    <property type="protein sequence ID" value="SHO49016.1"/>
    <property type="molecule type" value="Genomic_DNA"/>
</dbReference>
<dbReference type="STRING" id="1121416.SAMN02745220_02618"/>
<keyword evidence="5" id="KW-0411">Iron-sulfur</keyword>
<comment type="subcellular location">
    <subcellularLocation>
        <location evidence="1">Periplasm</location>
    </subcellularLocation>
</comment>
<evidence type="ECO:0000256" key="3">
    <source>
        <dbReference type="ARBA" id="ARBA00011771"/>
    </source>
</evidence>
<organism evidence="7 8">
    <name type="scientific">Desulfopila aestuarii DSM 18488</name>
    <dbReference type="NCBI Taxonomy" id="1121416"/>
    <lineage>
        <taxon>Bacteria</taxon>
        <taxon>Pseudomonadati</taxon>
        <taxon>Thermodesulfobacteriota</taxon>
        <taxon>Desulfobulbia</taxon>
        <taxon>Desulfobulbales</taxon>
        <taxon>Desulfocapsaceae</taxon>
        <taxon>Desulfopila</taxon>
    </lineage>
</organism>
<dbReference type="Pfam" id="PF10518">
    <property type="entry name" value="TAT_signal"/>
    <property type="match status" value="1"/>
</dbReference>
<feature type="transmembrane region" description="Helical" evidence="6">
    <location>
        <begin position="12"/>
        <end position="34"/>
    </location>
</feature>
<evidence type="ECO:0000256" key="6">
    <source>
        <dbReference type="SAM" id="Phobius"/>
    </source>
</evidence>
<dbReference type="PANTHER" id="PTHR30024">
    <property type="entry name" value="ALIPHATIC SULFONATES-BINDING PROTEIN-RELATED"/>
    <property type="match status" value="1"/>
</dbReference>
<keyword evidence="5" id="KW-0479">Metal-binding</keyword>
<comment type="subunit">
    <text evidence="3">Heterodimer of a large and a small subunit.</text>
</comment>
<dbReference type="PROSITE" id="PS51318">
    <property type="entry name" value="TAT"/>
    <property type="match status" value="1"/>
</dbReference>
<dbReference type="GO" id="GO:0042597">
    <property type="term" value="C:periplasmic space"/>
    <property type="evidence" value="ECO:0007669"/>
    <property type="project" value="UniProtKB-SubCell"/>
</dbReference>
<dbReference type="Gene3D" id="3.40.190.10">
    <property type="entry name" value="Periplasmic binding protein-like II"/>
    <property type="match status" value="2"/>
</dbReference>
<dbReference type="PANTHER" id="PTHR30024:SF47">
    <property type="entry name" value="TAURINE-BINDING PERIPLASMIC PROTEIN"/>
    <property type="match status" value="1"/>
</dbReference>
<evidence type="ECO:0000256" key="4">
    <source>
        <dbReference type="ARBA" id="ARBA00022729"/>
    </source>
</evidence>
<dbReference type="NCBIfam" id="TIGR01409">
    <property type="entry name" value="TAT_signal_seq"/>
    <property type="match status" value="1"/>
</dbReference>
<keyword evidence="6" id="KW-0812">Transmembrane</keyword>
<evidence type="ECO:0000256" key="2">
    <source>
        <dbReference type="ARBA" id="ARBA00010742"/>
    </source>
</evidence>
<dbReference type="OrthoDB" id="5516036at2"/>
<gene>
    <name evidence="7" type="ORF">SAMN02745220_02618</name>
</gene>
<protein>
    <submittedName>
        <fullName evidence="7">NitT/TauT family transport system substrate-binding protein</fullName>
    </submittedName>
</protein>
<keyword evidence="6" id="KW-0472">Membrane</keyword>
<evidence type="ECO:0000313" key="7">
    <source>
        <dbReference type="EMBL" id="SHO49016.1"/>
    </source>
</evidence>
<comment type="similarity">
    <text evidence="2">Belongs to the bacterial solute-binding protein SsuA/TauA family.</text>
</comment>
<accession>A0A1M7Y8Y5</accession>
<keyword evidence="8" id="KW-1185">Reference proteome</keyword>
<dbReference type="SUPFAM" id="SSF53850">
    <property type="entry name" value="Periplasmic binding protein-like II"/>
    <property type="match status" value="1"/>
</dbReference>
<dbReference type="NCBIfam" id="NF040735">
    <property type="entry name" value="SBP_SaoX"/>
    <property type="match status" value="1"/>
</dbReference>
<dbReference type="Proteomes" id="UP000184603">
    <property type="component" value="Unassembled WGS sequence"/>
</dbReference>
<keyword evidence="4" id="KW-0732">Signal</keyword>
<keyword evidence="5" id="KW-0408">Iron</keyword>
<dbReference type="AlphaFoldDB" id="A0A1M7Y8Y5"/>
<reference evidence="7 8" key="1">
    <citation type="submission" date="2016-12" db="EMBL/GenBank/DDBJ databases">
        <authorList>
            <person name="Song W.-J."/>
            <person name="Kurnit D.M."/>
        </authorList>
    </citation>
    <scope>NUCLEOTIDE SEQUENCE [LARGE SCALE GENOMIC DNA]</scope>
    <source>
        <strain evidence="7 8">DSM 18488</strain>
    </source>
</reference>
<proteinExistence type="inferred from homology"/>